<dbReference type="PANTHER" id="PTHR45825">
    <property type="entry name" value="GRANULE-BOUND STARCH SYNTHASE 1, CHLOROPLASTIC/AMYLOPLASTIC"/>
    <property type="match status" value="1"/>
</dbReference>
<keyword evidence="6" id="KW-1185">Reference proteome</keyword>
<gene>
    <name evidence="7" type="primary">LOC111316306</name>
</gene>
<evidence type="ECO:0000256" key="3">
    <source>
        <dbReference type="ARBA" id="ARBA00022679"/>
    </source>
</evidence>
<dbReference type="Proteomes" id="UP000515121">
    <property type="component" value="Unplaced"/>
</dbReference>
<evidence type="ECO:0000313" key="7">
    <source>
        <dbReference type="RefSeq" id="XP_022774041.1"/>
    </source>
</evidence>
<dbReference type="AlphaFoldDB" id="A0A6P6BAB8"/>
<reference evidence="7" key="1">
    <citation type="submission" date="2025-08" db="UniProtKB">
        <authorList>
            <consortium name="RefSeq"/>
        </authorList>
    </citation>
    <scope>IDENTIFICATION</scope>
    <source>
        <tissue evidence="7">Fruit stalk</tissue>
    </source>
</reference>
<dbReference type="InterPro" id="IPR013534">
    <property type="entry name" value="Starch_synth_cat_dom"/>
</dbReference>
<dbReference type="GeneID" id="111316306"/>
<comment type="pathway">
    <text evidence="1">Glycan biosynthesis; starch biosynthesis.</text>
</comment>
<dbReference type="Pfam" id="PF08323">
    <property type="entry name" value="Glyco_transf_5"/>
    <property type="match status" value="1"/>
</dbReference>
<evidence type="ECO:0000256" key="4">
    <source>
        <dbReference type="ARBA" id="ARBA00022922"/>
    </source>
</evidence>
<keyword evidence="4" id="KW-0750">Starch biosynthesis</keyword>
<dbReference type="OrthoDB" id="1933446at2759"/>
<evidence type="ECO:0000256" key="2">
    <source>
        <dbReference type="ARBA" id="ARBA00022676"/>
    </source>
</evidence>
<evidence type="ECO:0000256" key="1">
    <source>
        <dbReference type="ARBA" id="ARBA00004727"/>
    </source>
</evidence>
<dbReference type="PANTHER" id="PTHR45825:SF2">
    <property type="entry name" value="STARCH SYNTHASE 2, CHLOROPLASTIC_AMYLOPLASTIC"/>
    <property type="match status" value="1"/>
</dbReference>
<dbReference type="GO" id="GO:0019252">
    <property type="term" value="P:starch biosynthetic process"/>
    <property type="evidence" value="ECO:0007669"/>
    <property type="project" value="UniProtKB-UniPathway"/>
</dbReference>
<dbReference type="RefSeq" id="XP_022774041.1">
    <property type="nucleotide sequence ID" value="XM_022918306.1"/>
</dbReference>
<dbReference type="KEGG" id="dzi:111316306"/>
<evidence type="ECO:0000313" key="6">
    <source>
        <dbReference type="Proteomes" id="UP000515121"/>
    </source>
</evidence>
<dbReference type="GO" id="GO:0016757">
    <property type="term" value="F:glycosyltransferase activity"/>
    <property type="evidence" value="ECO:0007669"/>
    <property type="project" value="UniProtKB-KW"/>
</dbReference>
<proteinExistence type="predicted"/>
<protein>
    <submittedName>
        <fullName evidence="7">Granule-bound starch synthase 2, chloroplastic/amyloplastic-like</fullName>
    </submittedName>
</protein>
<keyword evidence="2" id="KW-0328">Glycosyltransferase</keyword>
<sequence>MQFAEWCLNPKLNPRKGVEWSCPSDDVLKFNGDGSARGKLEHAGCVKKLGFFRVPWHAPCGGVCYGNGNLVSIANDWHIALLPVYLKAYYRHNGFMYFTRSIIVIHNIAHQGRGPVEDFYYVDLPEHFMDLFKLYDPIGGWRKACFEVIAAPEIVPEDVKGAVSVKLHHLL</sequence>
<evidence type="ECO:0000259" key="5">
    <source>
        <dbReference type="Pfam" id="PF08323"/>
    </source>
</evidence>
<feature type="domain" description="Starch synthase catalytic" evidence="5">
    <location>
        <begin position="73"/>
        <end position="130"/>
    </location>
</feature>
<keyword evidence="3" id="KW-0808">Transferase</keyword>
<dbReference type="Gene3D" id="3.40.50.2000">
    <property type="entry name" value="Glycogen Phosphorylase B"/>
    <property type="match status" value="1"/>
</dbReference>
<accession>A0A6P6BAB8</accession>
<name>A0A6P6BAB8_DURZI</name>
<dbReference type="SUPFAM" id="SSF53756">
    <property type="entry name" value="UDP-Glycosyltransferase/glycogen phosphorylase"/>
    <property type="match status" value="1"/>
</dbReference>
<dbReference type="UniPathway" id="UPA00152"/>
<organism evidence="6 7">
    <name type="scientific">Durio zibethinus</name>
    <name type="common">Durian</name>
    <dbReference type="NCBI Taxonomy" id="66656"/>
    <lineage>
        <taxon>Eukaryota</taxon>
        <taxon>Viridiplantae</taxon>
        <taxon>Streptophyta</taxon>
        <taxon>Embryophyta</taxon>
        <taxon>Tracheophyta</taxon>
        <taxon>Spermatophyta</taxon>
        <taxon>Magnoliopsida</taxon>
        <taxon>eudicotyledons</taxon>
        <taxon>Gunneridae</taxon>
        <taxon>Pentapetalae</taxon>
        <taxon>rosids</taxon>
        <taxon>malvids</taxon>
        <taxon>Malvales</taxon>
        <taxon>Malvaceae</taxon>
        <taxon>Helicteroideae</taxon>
        <taxon>Durio</taxon>
    </lineage>
</organism>